<sequence length="369" mass="41349">MRIKFELLFAVVLVTAQACDKQEPESEVQPQMATTQVSIESVDPEIVTDKVEHDTDDPAIWINPEDPSESLILGTDKDSDGALYVFDLKGNIIEDKVVDDLERPNNVDVEYGLKLEGRPVDIAVVTERYTRKLRIYSLPDMKPIDNGGIAVFKGESGSGYRDPMGISLYKSPNSGSIYVVVGRKDGPTNGTYLWQYLLEDDGDGEVKATLVRKFGDFSGKQEIESIAVDDELGYVYYSDEGIGVRKYHAEPSRGNKQLALFANDDFEQDQEGISIYKVDKNTGYILVSDQQNNRFHIFPREGDNGDPHEHELIKIVKVEADDSDGSEITNVPLNDTFRSGLFVAMSTNRTFHYYSWNDIAGDDLQKAVY</sequence>
<dbReference type="RefSeq" id="WP_377494909.1">
    <property type="nucleotide sequence ID" value="NZ_JALPRR010000002.1"/>
</dbReference>
<dbReference type="PROSITE" id="PS51662">
    <property type="entry name" value="BP_PHYTASE"/>
    <property type="match status" value="1"/>
</dbReference>
<accession>A0ABW5CSN4</accession>
<proteinExistence type="predicted"/>
<gene>
    <name evidence="2" type="ORF">ACFSKP_02060</name>
</gene>
<name>A0ABW5CSN4_9BACT</name>
<feature type="domain" description="BPP" evidence="1">
    <location>
        <begin position="32"/>
        <end position="364"/>
    </location>
</feature>
<dbReference type="InterPro" id="IPR003431">
    <property type="entry name" value="B-propeller_Phytase"/>
</dbReference>
<evidence type="ECO:0000313" key="3">
    <source>
        <dbReference type="Proteomes" id="UP001597374"/>
    </source>
</evidence>
<dbReference type="EMBL" id="JBHUIM010000001">
    <property type="protein sequence ID" value="MFD2245019.1"/>
    <property type="molecule type" value="Genomic_DNA"/>
</dbReference>
<evidence type="ECO:0000313" key="2">
    <source>
        <dbReference type="EMBL" id="MFD2245019.1"/>
    </source>
</evidence>
<dbReference type="Proteomes" id="UP001597374">
    <property type="component" value="Unassembled WGS sequence"/>
</dbReference>
<comment type="caution">
    <text evidence="2">The sequence shown here is derived from an EMBL/GenBank/DDBJ whole genome shotgun (WGS) entry which is preliminary data.</text>
</comment>
<evidence type="ECO:0000259" key="1">
    <source>
        <dbReference type="PROSITE" id="PS51662"/>
    </source>
</evidence>
<dbReference type="Gene3D" id="2.120.10.30">
    <property type="entry name" value="TolB, C-terminal domain"/>
    <property type="match status" value="1"/>
</dbReference>
<dbReference type="InterPro" id="IPR011042">
    <property type="entry name" value="6-blade_b-propeller_TolB-like"/>
</dbReference>
<organism evidence="2 3">
    <name type="scientific">Pontibacter ruber</name>
    <dbReference type="NCBI Taxonomy" id="1343895"/>
    <lineage>
        <taxon>Bacteria</taxon>
        <taxon>Pseudomonadati</taxon>
        <taxon>Bacteroidota</taxon>
        <taxon>Cytophagia</taxon>
        <taxon>Cytophagales</taxon>
        <taxon>Hymenobacteraceae</taxon>
        <taxon>Pontibacter</taxon>
    </lineage>
</organism>
<dbReference type="PROSITE" id="PS51257">
    <property type="entry name" value="PROKAR_LIPOPROTEIN"/>
    <property type="match status" value="1"/>
</dbReference>
<keyword evidence="3" id="KW-1185">Reference proteome</keyword>
<dbReference type="Pfam" id="PF02333">
    <property type="entry name" value="Phytase"/>
    <property type="match status" value="1"/>
</dbReference>
<protein>
    <submittedName>
        <fullName evidence="2">Phytase</fullName>
    </submittedName>
</protein>
<reference evidence="3" key="1">
    <citation type="journal article" date="2019" name="Int. J. Syst. Evol. Microbiol.">
        <title>The Global Catalogue of Microorganisms (GCM) 10K type strain sequencing project: providing services to taxonomists for standard genome sequencing and annotation.</title>
        <authorList>
            <consortium name="The Broad Institute Genomics Platform"/>
            <consortium name="The Broad Institute Genome Sequencing Center for Infectious Disease"/>
            <person name="Wu L."/>
            <person name="Ma J."/>
        </authorList>
    </citation>
    <scope>NUCLEOTIDE SEQUENCE [LARGE SCALE GENOMIC DNA]</scope>
    <source>
        <strain evidence="3">CGMCC 4.1782</strain>
    </source>
</reference>
<dbReference type="SUPFAM" id="SSF50956">
    <property type="entry name" value="Thermostable phytase (3-phytase)"/>
    <property type="match status" value="1"/>
</dbReference>